<feature type="region of interest" description="Disordered" evidence="1">
    <location>
        <begin position="244"/>
        <end position="302"/>
    </location>
</feature>
<evidence type="ECO:0000256" key="1">
    <source>
        <dbReference type="SAM" id="MobiDB-lite"/>
    </source>
</evidence>
<keyword evidence="3" id="KW-1185">Reference proteome</keyword>
<gene>
    <name evidence="2" type="ORF">A0H81_14711</name>
</gene>
<dbReference type="OrthoDB" id="2611509at2759"/>
<accession>A0A1C7LKF7</accession>
<evidence type="ECO:0000313" key="3">
    <source>
        <dbReference type="Proteomes" id="UP000092993"/>
    </source>
</evidence>
<feature type="compositionally biased region" description="Basic and acidic residues" evidence="1">
    <location>
        <begin position="255"/>
        <end position="266"/>
    </location>
</feature>
<protein>
    <submittedName>
        <fullName evidence="2">Uncharacterized protein</fullName>
    </submittedName>
</protein>
<feature type="compositionally biased region" description="Acidic residues" evidence="1">
    <location>
        <begin position="245"/>
        <end position="254"/>
    </location>
</feature>
<sequence>MHNMVQFKSLQIVCRVMQYRHRVQELLSLDVPTHSSHRGHRHRKTAQQRLSAHKKSIAIHGGSPATAAVFILMREPLSPSSQHQHLLQRIRDEKSQVLQYDARKHRLIPWLWSLLFMPLVKPDHRDKNMFVESAMLIAVEGPWSGEYVAMCAAGRCGYIAIATGSRSLKRTYTHYGGDCLATGTPGMPVPRRARVDELIHKFDSAERPGVAASLFYFMCVRCKCGDVMTRRVFRFHQCAEMEVGSSEDTEIADMDTEHMGTEHTDAEGEDAEGEDTEGEDTEGEDTESEDTESEDSIGTQFE</sequence>
<comment type="caution">
    <text evidence="2">The sequence shown here is derived from an EMBL/GenBank/DDBJ whole genome shotgun (WGS) entry which is preliminary data.</text>
</comment>
<dbReference type="EMBL" id="LUGG01000047">
    <property type="protein sequence ID" value="OBZ65232.1"/>
    <property type="molecule type" value="Genomic_DNA"/>
</dbReference>
<name>A0A1C7LKF7_GRIFR</name>
<reference evidence="2 3" key="1">
    <citation type="submission" date="2016-03" db="EMBL/GenBank/DDBJ databases">
        <title>Whole genome sequencing of Grifola frondosa 9006-11.</title>
        <authorList>
            <person name="Min B."/>
            <person name="Park H."/>
            <person name="Kim J.-G."/>
            <person name="Cho H."/>
            <person name="Oh Y.-L."/>
            <person name="Kong W.-S."/>
            <person name="Choi I.-G."/>
        </authorList>
    </citation>
    <scope>NUCLEOTIDE SEQUENCE [LARGE SCALE GENOMIC DNA]</scope>
    <source>
        <strain evidence="2 3">9006-11</strain>
    </source>
</reference>
<dbReference type="Proteomes" id="UP000092993">
    <property type="component" value="Unassembled WGS sequence"/>
</dbReference>
<feature type="compositionally biased region" description="Acidic residues" evidence="1">
    <location>
        <begin position="267"/>
        <end position="295"/>
    </location>
</feature>
<proteinExistence type="predicted"/>
<evidence type="ECO:0000313" key="2">
    <source>
        <dbReference type="EMBL" id="OBZ65232.1"/>
    </source>
</evidence>
<organism evidence="2 3">
    <name type="scientific">Grifola frondosa</name>
    <name type="common">Maitake</name>
    <name type="synonym">Polyporus frondosus</name>
    <dbReference type="NCBI Taxonomy" id="5627"/>
    <lineage>
        <taxon>Eukaryota</taxon>
        <taxon>Fungi</taxon>
        <taxon>Dikarya</taxon>
        <taxon>Basidiomycota</taxon>
        <taxon>Agaricomycotina</taxon>
        <taxon>Agaricomycetes</taxon>
        <taxon>Polyporales</taxon>
        <taxon>Grifolaceae</taxon>
        <taxon>Grifola</taxon>
    </lineage>
</organism>
<dbReference type="AlphaFoldDB" id="A0A1C7LKF7"/>